<dbReference type="Pfam" id="PF00271">
    <property type="entry name" value="Helicase_C"/>
    <property type="match status" value="1"/>
</dbReference>
<keyword evidence="4" id="KW-1185">Reference proteome</keyword>
<name>A0A9P5EBK7_9HYPO</name>
<organism evidence="3 4">
    <name type="scientific">Fusarium agapanthi</name>
    <dbReference type="NCBI Taxonomy" id="1803897"/>
    <lineage>
        <taxon>Eukaryota</taxon>
        <taxon>Fungi</taxon>
        <taxon>Dikarya</taxon>
        <taxon>Ascomycota</taxon>
        <taxon>Pezizomycotina</taxon>
        <taxon>Sordariomycetes</taxon>
        <taxon>Hypocreomycetidae</taxon>
        <taxon>Hypocreales</taxon>
        <taxon>Nectriaceae</taxon>
        <taxon>Fusarium</taxon>
        <taxon>Fusarium fujikuroi species complex</taxon>
    </lineage>
</organism>
<accession>A0A9P5EBK7</accession>
<dbReference type="GO" id="GO:0004386">
    <property type="term" value="F:helicase activity"/>
    <property type="evidence" value="ECO:0007669"/>
    <property type="project" value="UniProtKB-KW"/>
</dbReference>
<keyword evidence="3" id="KW-0067">ATP-binding</keyword>
<dbReference type="OrthoDB" id="5086500at2759"/>
<feature type="domain" description="Helicase C-terminal" evidence="2">
    <location>
        <begin position="52"/>
        <end position="198"/>
    </location>
</feature>
<dbReference type="SUPFAM" id="SSF52540">
    <property type="entry name" value="P-loop containing nucleoside triphosphate hydrolases"/>
    <property type="match status" value="1"/>
</dbReference>
<dbReference type="Gene3D" id="3.40.50.300">
    <property type="entry name" value="P-loop containing nucleotide triphosphate hydrolases"/>
    <property type="match status" value="1"/>
</dbReference>
<dbReference type="Proteomes" id="UP000737391">
    <property type="component" value="Unassembled WGS sequence"/>
</dbReference>
<keyword evidence="1" id="KW-0732">Signal</keyword>
<feature type="signal peptide" evidence="1">
    <location>
        <begin position="1"/>
        <end position="21"/>
    </location>
</feature>
<sequence>MPSSNQILSILAAVAVATANAAMGPAFSTGPSDEWGIFAYTLIKTGDNSQLPVQDEHQTPAKKGDRVNLQASWCGDDKYVDHICPTEGHAVANLFEADNSEDMEALFKRFQDGEYKVLITKDCKTRGLDLPSNSMVINYDIPDADACRYLRQVCRAGKSGRSGFAVNLVSDEKEFESLQSVATSQCFSLRELKSDDWDAVERYLRDCTRSR</sequence>
<dbReference type="AlphaFoldDB" id="A0A9P5EBK7"/>
<keyword evidence="3" id="KW-0547">Nucleotide-binding</keyword>
<gene>
    <name evidence="3" type="ORF">FAGAP_8750</name>
</gene>
<evidence type="ECO:0000313" key="4">
    <source>
        <dbReference type="Proteomes" id="UP000737391"/>
    </source>
</evidence>
<proteinExistence type="predicted"/>
<comment type="caution">
    <text evidence="3">The sequence shown here is derived from an EMBL/GenBank/DDBJ whole genome shotgun (WGS) entry which is preliminary data.</text>
</comment>
<evidence type="ECO:0000256" key="1">
    <source>
        <dbReference type="SAM" id="SignalP"/>
    </source>
</evidence>
<evidence type="ECO:0000313" key="3">
    <source>
        <dbReference type="EMBL" id="KAF4495113.1"/>
    </source>
</evidence>
<dbReference type="InterPro" id="IPR027417">
    <property type="entry name" value="P-loop_NTPase"/>
</dbReference>
<feature type="chain" id="PRO_5040422324" evidence="1">
    <location>
        <begin position="22"/>
        <end position="211"/>
    </location>
</feature>
<reference evidence="3" key="1">
    <citation type="submission" date="2020-01" db="EMBL/GenBank/DDBJ databases">
        <title>Identification and distribution of gene clusters putatively required for synthesis of sphingolipid metabolism inhibitors in phylogenetically diverse species of the filamentous fungus Fusarium.</title>
        <authorList>
            <person name="Kim H.-S."/>
            <person name="Busman M."/>
            <person name="Brown D.W."/>
            <person name="Divon H."/>
            <person name="Uhlig S."/>
            <person name="Proctor R.H."/>
        </authorList>
    </citation>
    <scope>NUCLEOTIDE SEQUENCE</scope>
    <source>
        <strain evidence="3">NRRL 31653</strain>
    </source>
</reference>
<keyword evidence="3" id="KW-0378">Hydrolase</keyword>
<evidence type="ECO:0000259" key="2">
    <source>
        <dbReference type="PROSITE" id="PS51194"/>
    </source>
</evidence>
<keyword evidence="3" id="KW-0347">Helicase</keyword>
<protein>
    <submittedName>
        <fullName evidence="3">ATP-dependent RNA helicase DBP5</fullName>
    </submittedName>
</protein>
<dbReference type="PROSITE" id="PS51194">
    <property type="entry name" value="HELICASE_CTER"/>
    <property type="match status" value="1"/>
</dbReference>
<dbReference type="InterPro" id="IPR001650">
    <property type="entry name" value="Helicase_C-like"/>
</dbReference>
<dbReference type="EMBL" id="LUFC02000689">
    <property type="protein sequence ID" value="KAF4495113.1"/>
    <property type="molecule type" value="Genomic_DNA"/>
</dbReference>
<dbReference type="PANTHER" id="PTHR47958">
    <property type="entry name" value="ATP-DEPENDENT RNA HELICASE DBP3"/>
    <property type="match status" value="1"/>
</dbReference>